<sequence length="260" mass="28991">MDEQGRLADGLLVLGDSALLLGTWTYGHAVWRTSLEALDDVVDGRWVRLPLARVLGRDPSVRPAERPMQYLRWFLERQPRWLGETWRGSQRLGRAEQIQPDGRRDLWEFDLDGGGFWAPEAVIPVELAFESRGLPVDLPVHDCVVEAGEVEAAGRSGVGRRPQRIAYPVEVLAGADGDQWVVRDDHLDEVLGLPNALAAETAVLEEVRRVDPGLAERIEADSEAACLFLFVPDEDDARALARRISALVQRHRRARRAGTA</sequence>
<accession>A0A420XNE4</accession>
<dbReference type="AlphaFoldDB" id="A0A420XNE4"/>
<name>A0A420XNE4_9ACTN</name>
<reference evidence="1 2" key="1">
    <citation type="submission" date="2018-10" db="EMBL/GenBank/DDBJ databases">
        <title>Genomic Encyclopedia of Archaeal and Bacterial Type Strains, Phase II (KMG-II): from individual species to whole genera.</title>
        <authorList>
            <person name="Goeker M."/>
        </authorList>
    </citation>
    <scope>NUCLEOTIDE SEQUENCE [LARGE SCALE GENOMIC DNA]</scope>
    <source>
        <strain evidence="1 2">RP-AC37</strain>
    </source>
</reference>
<organism evidence="1 2">
    <name type="scientific">Motilibacter peucedani</name>
    <dbReference type="NCBI Taxonomy" id="598650"/>
    <lineage>
        <taxon>Bacteria</taxon>
        <taxon>Bacillati</taxon>
        <taxon>Actinomycetota</taxon>
        <taxon>Actinomycetes</taxon>
        <taxon>Motilibacterales</taxon>
        <taxon>Motilibacteraceae</taxon>
        <taxon>Motilibacter</taxon>
    </lineage>
</organism>
<keyword evidence="2" id="KW-1185">Reference proteome</keyword>
<proteinExistence type="predicted"/>
<dbReference type="RefSeq" id="WP_121194300.1">
    <property type="nucleotide sequence ID" value="NZ_RBWV01000013.1"/>
</dbReference>
<evidence type="ECO:0000313" key="1">
    <source>
        <dbReference type="EMBL" id="RKS72804.1"/>
    </source>
</evidence>
<dbReference type="InParanoid" id="A0A420XNE4"/>
<dbReference type="Proteomes" id="UP000281955">
    <property type="component" value="Unassembled WGS sequence"/>
</dbReference>
<comment type="caution">
    <text evidence="1">The sequence shown here is derived from an EMBL/GenBank/DDBJ whole genome shotgun (WGS) entry which is preliminary data.</text>
</comment>
<evidence type="ECO:0000313" key="2">
    <source>
        <dbReference type="Proteomes" id="UP000281955"/>
    </source>
</evidence>
<gene>
    <name evidence="1" type="ORF">CLV35_3055</name>
</gene>
<dbReference type="EMBL" id="RBWV01000013">
    <property type="protein sequence ID" value="RKS72804.1"/>
    <property type="molecule type" value="Genomic_DNA"/>
</dbReference>
<protein>
    <submittedName>
        <fullName evidence="1">Uncharacterized protein</fullName>
    </submittedName>
</protein>